<evidence type="ECO:0000256" key="18">
    <source>
        <dbReference type="PROSITE-ProRule" id="PRU10141"/>
    </source>
</evidence>
<dbReference type="FunFam" id="1.10.510.10:FF:000287">
    <property type="entry name" value="probable LRR receptor-like serine/threonine-protein kinase RKF3"/>
    <property type="match status" value="1"/>
</dbReference>
<dbReference type="PROSITE" id="PS00107">
    <property type="entry name" value="PROTEIN_KINASE_ATP"/>
    <property type="match status" value="1"/>
</dbReference>
<evidence type="ECO:0000256" key="14">
    <source>
        <dbReference type="ARBA" id="ARBA00023170"/>
    </source>
</evidence>
<evidence type="ECO:0000256" key="8">
    <source>
        <dbReference type="ARBA" id="ARBA00022729"/>
    </source>
</evidence>
<keyword evidence="9 18" id="KW-0547">Nucleotide-binding</keyword>
<evidence type="ECO:0000256" key="19">
    <source>
        <dbReference type="SAM" id="Phobius"/>
    </source>
</evidence>
<dbReference type="Proteomes" id="UP001237642">
    <property type="component" value="Unassembled WGS sequence"/>
</dbReference>
<evidence type="ECO:0000256" key="3">
    <source>
        <dbReference type="ARBA" id="ARBA00012513"/>
    </source>
</evidence>
<dbReference type="PANTHER" id="PTHR47989:SF58">
    <property type="entry name" value="PROTEIN KINASE DOMAIN-CONTAINING PROTEIN"/>
    <property type="match status" value="1"/>
</dbReference>
<dbReference type="InterPro" id="IPR008271">
    <property type="entry name" value="Ser/Thr_kinase_AS"/>
</dbReference>
<keyword evidence="15" id="KW-0325">Glycoprotein</keyword>
<keyword evidence="7 19" id="KW-0812">Transmembrane</keyword>
<dbReference type="GO" id="GO:0005524">
    <property type="term" value="F:ATP binding"/>
    <property type="evidence" value="ECO:0007669"/>
    <property type="project" value="UniProtKB-UniRule"/>
</dbReference>
<keyword evidence="23" id="KW-1185">Reference proteome</keyword>
<evidence type="ECO:0000259" key="21">
    <source>
        <dbReference type="PROSITE" id="PS50011"/>
    </source>
</evidence>
<sequence>MMLHLVIFLTILSKNSVSSSNTNTSSCPLNLDYVLTVPWDSSFCKNYHSTTTSNNNNNTCCQTLRSLYGVAFARYLKETSLFRLPDLSTSISCLSIFQNNLNSLSLPSNLTTSTCNNFEPERFVNTTNICANIQSKQDWVDAVGPSTPLVNACNQDFEHDSTLCDACLRAGFQVQSQLSAVDQNESHRVGCFYYTVLFAAAMATKFGPESRSALVCPFGLPMVPNKRSSGTAKLALIFGLTGAGLALVVMLCLCKLSCWWTNLRKKRRKPRRVLGYEFDVEGESRSRTSTRPKFGSKWFAIEELAEATENFSPHNFIGRGQFGVVYKGILDDGSMVAVKRLIESESDFQGDADFCNEVEIISTLKHRNLVHLRGCCVESVKNHHYGDEDNTRYLVYDYMPNGNLSDHLFLSLENSQGGAGIIQKPLSWPKRKNIILDVAKAIAYLHYGIKPAIYHRDIKATNILLDVDMRARVADFGLAKQSSAGQSHLTTRVAGTHGYLAPEYALYGQLTEKSDVYSFGVVVLEIMCGRKALDLSSTGSSRNLLLTDWAWSLVKEGKMEEVFDATLLENEKVEGEGDNNPRWVMERFVMVGILCAHVMVALRPTILDALKMLEGDVEVPAIPDRPYYAVEYTKISTLPASRS</sequence>
<evidence type="ECO:0000256" key="12">
    <source>
        <dbReference type="ARBA" id="ARBA00022989"/>
    </source>
</evidence>
<evidence type="ECO:0000256" key="7">
    <source>
        <dbReference type="ARBA" id="ARBA00022692"/>
    </source>
</evidence>
<proteinExistence type="predicted"/>
<protein>
    <recommendedName>
        <fullName evidence="3">non-specific serine/threonine protein kinase</fullName>
        <ecNumber evidence="3">2.7.11.1</ecNumber>
    </recommendedName>
</protein>
<accession>A0AAD8LVL7</accession>
<comment type="caution">
    <text evidence="22">The sequence shown here is derived from an EMBL/GenBank/DDBJ whole genome shotgun (WGS) entry which is preliminary data.</text>
</comment>
<organism evidence="22 23">
    <name type="scientific">Heracleum sosnowskyi</name>
    <dbReference type="NCBI Taxonomy" id="360622"/>
    <lineage>
        <taxon>Eukaryota</taxon>
        <taxon>Viridiplantae</taxon>
        <taxon>Streptophyta</taxon>
        <taxon>Embryophyta</taxon>
        <taxon>Tracheophyta</taxon>
        <taxon>Spermatophyta</taxon>
        <taxon>Magnoliopsida</taxon>
        <taxon>eudicotyledons</taxon>
        <taxon>Gunneridae</taxon>
        <taxon>Pentapetalae</taxon>
        <taxon>asterids</taxon>
        <taxon>campanulids</taxon>
        <taxon>Apiales</taxon>
        <taxon>Apiaceae</taxon>
        <taxon>Apioideae</taxon>
        <taxon>apioid superclade</taxon>
        <taxon>Tordylieae</taxon>
        <taxon>Tordyliinae</taxon>
        <taxon>Heracleum</taxon>
    </lineage>
</organism>
<dbReference type="AlphaFoldDB" id="A0AAD8LVL7"/>
<dbReference type="GO" id="GO:0005886">
    <property type="term" value="C:plasma membrane"/>
    <property type="evidence" value="ECO:0007669"/>
    <property type="project" value="UniProtKB-SubCell"/>
</dbReference>
<dbReference type="InterPro" id="IPR000719">
    <property type="entry name" value="Prot_kinase_dom"/>
</dbReference>
<comment type="subcellular location">
    <subcellularLocation>
        <location evidence="1">Cell membrane</location>
        <topology evidence="1">Single-pass membrane protein</topology>
    </subcellularLocation>
    <subcellularLocation>
        <location evidence="2">Membrane</location>
        <topology evidence="2">Single-pass type I membrane protein</topology>
    </subcellularLocation>
</comment>
<dbReference type="PROSITE" id="PS50011">
    <property type="entry name" value="PROTEIN_KINASE_DOM"/>
    <property type="match status" value="1"/>
</dbReference>
<dbReference type="Pfam" id="PF00069">
    <property type="entry name" value="Pkinase"/>
    <property type="match status" value="1"/>
</dbReference>
<keyword evidence="5" id="KW-0723">Serine/threonine-protein kinase</keyword>
<evidence type="ECO:0000256" key="20">
    <source>
        <dbReference type="SAM" id="SignalP"/>
    </source>
</evidence>
<keyword evidence="14" id="KW-0675">Receptor</keyword>
<evidence type="ECO:0000313" key="23">
    <source>
        <dbReference type="Proteomes" id="UP001237642"/>
    </source>
</evidence>
<dbReference type="InterPro" id="IPR043891">
    <property type="entry name" value="SPARK"/>
</dbReference>
<dbReference type="EC" id="2.7.11.1" evidence="3"/>
<evidence type="ECO:0000313" key="22">
    <source>
        <dbReference type="EMBL" id="KAK1348049.1"/>
    </source>
</evidence>
<evidence type="ECO:0000256" key="11">
    <source>
        <dbReference type="ARBA" id="ARBA00022840"/>
    </source>
</evidence>
<dbReference type="FunFam" id="3.30.200.20:FF:000542">
    <property type="entry name" value="Receptor-like serine/threonine-protein kinase At4g25390"/>
    <property type="match status" value="1"/>
</dbReference>
<keyword evidence="10 22" id="KW-0418">Kinase</keyword>
<keyword evidence="4" id="KW-1003">Cell membrane</keyword>
<dbReference type="CDD" id="cd14066">
    <property type="entry name" value="STKc_IRAK"/>
    <property type="match status" value="1"/>
</dbReference>
<evidence type="ECO:0000256" key="13">
    <source>
        <dbReference type="ARBA" id="ARBA00023136"/>
    </source>
</evidence>
<reference evidence="22" key="2">
    <citation type="submission" date="2023-05" db="EMBL/GenBank/DDBJ databases">
        <authorList>
            <person name="Schelkunov M.I."/>
        </authorList>
    </citation>
    <scope>NUCLEOTIDE SEQUENCE</scope>
    <source>
        <strain evidence="22">Hsosn_3</strain>
        <tissue evidence="22">Leaf</tissue>
    </source>
</reference>
<keyword evidence="8 20" id="KW-0732">Signal</keyword>
<keyword evidence="12 19" id="KW-1133">Transmembrane helix</keyword>
<evidence type="ECO:0000256" key="10">
    <source>
        <dbReference type="ARBA" id="ARBA00022777"/>
    </source>
</evidence>
<evidence type="ECO:0000256" key="6">
    <source>
        <dbReference type="ARBA" id="ARBA00022679"/>
    </source>
</evidence>
<keyword evidence="11 18" id="KW-0067">ATP-binding</keyword>
<evidence type="ECO:0000256" key="4">
    <source>
        <dbReference type="ARBA" id="ARBA00022475"/>
    </source>
</evidence>
<feature type="transmembrane region" description="Helical" evidence="19">
    <location>
        <begin position="588"/>
        <end position="606"/>
    </location>
</feature>
<feature type="chain" id="PRO_5042108493" description="non-specific serine/threonine protein kinase" evidence="20">
    <location>
        <begin position="20"/>
        <end position="643"/>
    </location>
</feature>
<evidence type="ECO:0000256" key="5">
    <source>
        <dbReference type="ARBA" id="ARBA00022527"/>
    </source>
</evidence>
<evidence type="ECO:0000256" key="15">
    <source>
        <dbReference type="ARBA" id="ARBA00023180"/>
    </source>
</evidence>
<keyword evidence="6" id="KW-0808">Transferase</keyword>
<reference evidence="22" key="1">
    <citation type="submission" date="2023-02" db="EMBL/GenBank/DDBJ databases">
        <title>Genome of toxic invasive species Heracleum sosnowskyi carries increased number of genes despite the absence of recent whole-genome duplications.</title>
        <authorList>
            <person name="Schelkunov M."/>
            <person name="Shtratnikova V."/>
            <person name="Makarenko M."/>
            <person name="Klepikova A."/>
            <person name="Omelchenko D."/>
            <person name="Novikova G."/>
            <person name="Obukhova E."/>
            <person name="Bogdanov V."/>
            <person name="Penin A."/>
            <person name="Logacheva M."/>
        </authorList>
    </citation>
    <scope>NUCLEOTIDE SEQUENCE</scope>
    <source>
        <strain evidence="22">Hsosn_3</strain>
        <tissue evidence="22">Leaf</tissue>
    </source>
</reference>
<feature type="signal peptide" evidence="20">
    <location>
        <begin position="1"/>
        <end position="19"/>
    </location>
</feature>
<evidence type="ECO:0000256" key="16">
    <source>
        <dbReference type="ARBA" id="ARBA00047899"/>
    </source>
</evidence>
<dbReference type="GO" id="GO:0004674">
    <property type="term" value="F:protein serine/threonine kinase activity"/>
    <property type="evidence" value="ECO:0007669"/>
    <property type="project" value="UniProtKB-KW"/>
</dbReference>
<dbReference type="PANTHER" id="PTHR47989">
    <property type="entry name" value="OS01G0750732 PROTEIN"/>
    <property type="match status" value="1"/>
</dbReference>
<comment type="catalytic activity">
    <reaction evidence="16">
        <text>L-threonyl-[protein] + ATP = O-phospho-L-threonyl-[protein] + ADP + H(+)</text>
        <dbReference type="Rhea" id="RHEA:46608"/>
        <dbReference type="Rhea" id="RHEA-COMP:11060"/>
        <dbReference type="Rhea" id="RHEA-COMP:11605"/>
        <dbReference type="ChEBI" id="CHEBI:15378"/>
        <dbReference type="ChEBI" id="CHEBI:30013"/>
        <dbReference type="ChEBI" id="CHEBI:30616"/>
        <dbReference type="ChEBI" id="CHEBI:61977"/>
        <dbReference type="ChEBI" id="CHEBI:456216"/>
        <dbReference type="EC" id="2.7.11.1"/>
    </reaction>
</comment>
<comment type="catalytic activity">
    <reaction evidence="17">
        <text>L-seryl-[protein] + ATP = O-phospho-L-seryl-[protein] + ADP + H(+)</text>
        <dbReference type="Rhea" id="RHEA:17989"/>
        <dbReference type="Rhea" id="RHEA-COMP:9863"/>
        <dbReference type="Rhea" id="RHEA-COMP:11604"/>
        <dbReference type="ChEBI" id="CHEBI:15378"/>
        <dbReference type="ChEBI" id="CHEBI:29999"/>
        <dbReference type="ChEBI" id="CHEBI:30616"/>
        <dbReference type="ChEBI" id="CHEBI:83421"/>
        <dbReference type="ChEBI" id="CHEBI:456216"/>
        <dbReference type="EC" id="2.7.11.1"/>
    </reaction>
</comment>
<evidence type="ECO:0000256" key="9">
    <source>
        <dbReference type="ARBA" id="ARBA00022741"/>
    </source>
</evidence>
<dbReference type="Gene3D" id="1.10.510.10">
    <property type="entry name" value="Transferase(Phosphotransferase) domain 1"/>
    <property type="match status" value="1"/>
</dbReference>
<dbReference type="SMART" id="SM00220">
    <property type="entry name" value="S_TKc"/>
    <property type="match status" value="1"/>
</dbReference>
<gene>
    <name evidence="22" type="ORF">POM88_054998</name>
</gene>
<dbReference type="InterPro" id="IPR017441">
    <property type="entry name" value="Protein_kinase_ATP_BS"/>
</dbReference>
<dbReference type="PROSITE" id="PS00108">
    <property type="entry name" value="PROTEIN_KINASE_ST"/>
    <property type="match status" value="1"/>
</dbReference>
<evidence type="ECO:0000256" key="1">
    <source>
        <dbReference type="ARBA" id="ARBA00004162"/>
    </source>
</evidence>
<feature type="binding site" evidence="18">
    <location>
        <position position="339"/>
    </location>
    <ligand>
        <name>ATP</name>
        <dbReference type="ChEBI" id="CHEBI:30616"/>
    </ligand>
</feature>
<feature type="domain" description="Protein kinase" evidence="21">
    <location>
        <begin position="311"/>
        <end position="628"/>
    </location>
</feature>
<dbReference type="Pfam" id="PF19160">
    <property type="entry name" value="SPARK"/>
    <property type="match status" value="1"/>
</dbReference>
<name>A0AAD8LVL7_9APIA</name>
<dbReference type="InterPro" id="IPR011009">
    <property type="entry name" value="Kinase-like_dom_sf"/>
</dbReference>
<dbReference type="SUPFAM" id="SSF56112">
    <property type="entry name" value="Protein kinase-like (PK-like)"/>
    <property type="match status" value="1"/>
</dbReference>
<evidence type="ECO:0000256" key="2">
    <source>
        <dbReference type="ARBA" id="ARBA00004479"/>
    </source>
</evidence>
<feature type="transmembrane region" description="Helical" evidence="19">
    <location>
        <begin position="234"/>
        <end position="262"/>
    </location>
</feature>
<dbReference type="Gene3D" id="3.30.200.20">
    <property type="entry name" value="Phosphorylase Kinase, domain 1"/>
    <property type="match status" value="1"/>
</dbReference>
<dbReference type="EMBL" id="JAUIZM010000159">
    <property type="protein sequence ID" value="KAK1348049.1"/>
    <property type="molecule type" value="Genomic_DNA"/>
</dbReference>
<evidence type="ECO:0000256" key="17">
    <source>
        <dbReference type="ARBA" id="ARBA00048679"/>
    </source>
</evidence>
<keyword evidence="13 19" id="KW-0472">Membrane</keyword>